<gene>
    <name evidence="1" type="ORF">OYC64_014877</name>
</gene>
<keyword evidence="2" id="KW-1185">Reference proteome</keyword>
<name>A0ABD2H4Z0_PAGBO</name>
<accession>A0ABD2H4Z0</accession>
<dbReference type="AlphaFoldDB" id="A0ABD2H4Z0"/>
<sequence length="130" mass="14444">MDVMQGCAHQGAPPSLTGSEAVLHAVLSCYTSFHIQPETATQQPATYLQDGALPHLLQPWPPQKHCFQTEVTLNMFQLICYPGSKDRGASSNCIETAVYTWKGGSRHRNHATEDAQKLLWLMYLCQLDGK</sequence>
<protein>
    <submittedName>
        <fullName evidence="1">Uncharacterized protein</fullName>
    </submittedName>
</protein>
<evidence type="ECO:0000313" key="1">
    <source>
        <dbReference type="EMBL" id="KAL3060408.1"/>
    </source>
</evidence>
<dbReference type="Proteomes" id="UP001619887">
    <property type="component" value="Unassembled WGS sequence"/>
</dbReference>
<reference evidence="1 2" key="1">
    <citation type="journal article" date="2022" name="G3 (Bethesda)">
        <title>Evaluating Illumina-, Nanopore-, and PacBio-based genome assembly strategies with the bald notothen, Trematomus borchgrevinki.</title>
        <authorList>
            <person name="Rayamajhi N."/>
            <person name="Cheng C.C."/>
            <person name="Catchen J.M."/>
        </authorList>
    </citation>
    <scope>NUCLEOTIDE SEQUENCE [LARGE SCALE GENOMIC DNA]</scope>
    <source>
        <strain evidence="1">AGRC-2024</strain>
    </source>
</reference>
<evidence type="ECO:0000313" key="2">
    <source>
        <dbReference type="Proteomes" id="UP001619887"/>
    </source>
</evidence>
<reference evidence="1 2" key="2">
    <citation type="journal article" date="2024" name="G3 (Bethesda)">
        <title>The genome of the cryopelagic Antarctic bald notothen, Trematomus borchgrevinki.</title>
        <authorList>
            <person name="Rayamajhi N."/>
            <person name="Rivera-Colon A.G."/>
            <person name="Minhas B.F."/>
            <person name="Cheng C.C."/>
            <person name="Catchen J.M."/>
        </authorList>
    </citation>
    <scope>NUCLEOTIDE SEQUENCE [LARGE SCALE GENOMIC DNA]</scope>
    <source>
        <strain evidence="1">AGRC-2024</strain>
    </source>
</reference>
<organism evidence="1 2">
    <name type="scientific">Pagothenia borchgrevinki</name>
    <name type="common">Bald rockcod</name>
    <name type="synonym">Trematomus borchgrevinki</name>
    <dbReference type="NCBI Taxonomy" id="8213"/>
    <lineage>
        <taxon>Eukaryota</taxon>
        <taxon>Metazoa</taxon>
        <taxon>Chordata</taxon>
        <taxon>Craniata</taxon>
        <taxon>Vertebrata</taxon>
        <taxon>Euteleostomi</taxon>
        <taxon>Actinopterygii</taxon>
        <taxon>Neopterygii</taxon>
        <taxon>Teleostei</taxon>
        <taxon>Neoteleostei</taxon>
        <taxon>Acanthomorphata</taxon>
        <taxon>Eupercaria</taxon>
        <taxon>Perciformes</taxon>
        <taxon>Notothenioidei</taxon>
        <taxon>Nototheniidae</taxon>
        <taxon>Pagothenia</taxon>
    </lineage>
</organism>
<comment type="caution">
    <text evidence="1">The sequence shown here is derived from an EMBL/GenBank/DDBJ whole genome shotgun (WGS) entry which is preliminary data.</text>
</comment>
<dbReference type="EMBL" id="JBIYXZ010002073">
    <property type="protein sequence ID" value="KAL3060408.1"/>
    <property type="molecule type" value="Genomic_DNA"/>
</dbReference>
<proteinExistence type="predicted"/>